<dbReference type="AlphaFoldDB" id="A0A0H3HHA5"/>
<sequence length="202" mass="22237">MSMDTRKEVLFVLIQEYADWEFALLAPGLRRGFGVWEPRYEVRTVAADKGPVRSIGGVRCLPDYTFETIPDDYAALVLVGGMNWWGEEARRVVPLVEQAQARQIVVGAICDASAFLGAHGFLNDVDHTSNGLAYLQSRAGSAYSGAARYRNEPSVRDGNLVTANGVGFVDFTCNMLSALKAARQQEIEAMRETFRSGMFTEG</sequence>
<evidence type="ECO:0000259" key="1">
    <source>
        <dbReference type="Pfam" id="PF01965"/>
    </source>
</evidence>
<name>A0A0H3HHA5_KLEM8</name>
<feature type="domain" description="DJ-1/PfpI" evidence="1">
    <location>
        <begin position="7"/>
        <end position="167"/>
    </location>
</feature>
<dbReference type="InterPro" id="IPR002818">
    <property type="entry name" value="DJ-1/PfpI"/>
</dbReference>
<evidence type="ECO:0000313" key="2">
    <source>
        <dbReference type="EMBL" id="AEX05906.1"/>
    </source>
</evidence>
<dbReference type="KEGG" id="kox:KOX_20930"/>
<reference evidence="2 3" key="1">
    <citation type="journal article" date="2012" name="J. Bacteriol.">
        <title>Complete genome sequence of Klebsiella oxytoca KCTC 1686, used in production of 2,3-butanediol.</title>
        <authorList>
            <person name="Shin S.H."/>
            <person name="Kim S."/>
            <person name="Kim J.Y."/>
            <person name="Lee S."/>
            <person name="Um Y."/>
            <person name="Oh M.K."/>
            <person name="Kim Y.R."/>
            <person name="Lee J."/>
            <person name="Yang K.S."/>
        </authorList>
    </citation>
    <scope>NUCLEOTIDE SEQUENCE [LARGE SCALE GENOMIC DNA]</scope>
    <source>
        <strain evidence="3">ATCC 8724 / DSM 4798 / JCM 20051 / NBRC 3318 / NRRL B-199 / KCTC 1686</strain>
    </source>
</reference>
<proteinExistence type="predicted"/>
<dbReference type="RefSeq" id="WP_014229434.1">
    <property type="nucleotide sequence ID" value="NC_016612.1"/>
</dbReference>
<dbReference type="InterPro" id="IPR050325">
    <property type="entry name" value="Prot/Nucl_acid_deglycase"/>
</dbReference>
<dbReference type="SUPFAM" id="SSF52317">
    <property type="entry name" value="Class I glutamine amidotransferase-like"/>
    <property type="match status" value="1"/>
</dbReference>
<gene>
    <name evidence="2" type="ordered locus">KOX_20930</name>
</gene>
<dbReference type="InterPro" id="IPR029062">
    <property type="entry name" value="Class_I_gatase-like"/>
</dbReference>
<organism evidence="2 3">
    <name type="scientific">Klebsiella michiganensis (strain ATCC 8724 / DSM 4798 / JCM 20051 / NBRC 3318 / NRRL B-199 / KCTC 1686 / BUCSAV 143 / CCM 1901)</name>
    <dbReference type="NCBI Taxonomy" id="1006551"/>
    <lineage>
        <taxon>Bacteria</taxon>
        <taxon>Pseudomonadati</taxon>
        <taxon>Pseudomonadota</taxon>
        <taxon>Gammaproteobacteria</taxon>
        <taxon>Enterobacterales</taxon>
        <taxon>Enterobacteriaceae</taxon>
        <taxon>Klebsiella/Raoultella group</taxon>
        <taxon>Klebsiella</taxon>
    </lineage>
</organism>
<dbReference type="Pfam" id="PF01965">
    <property type="entry name" value="DJ-1_PfpI"/>
    <property type="match status" value="1"/>
</dbReference>
<dbReference type="Gene3D" id="3.40.50.880">
    <property type="match status" value="1"/>
</dbReference>
<dbReference type="EMBL" id="CP003218">
    <property type="protein sequence ID" value="AEX05906.1"/>
    <property type="molecule type" value="Genomic_DNA"/>
</dbReference>
<dbReference type="GO" id="GO:0005737">
    <property type="term" value="C:cytoplasm"/>
    <property type="evidence" value="ECO:0007669"/>
    <property type="project" value="TreeGrafter"/>
</dbReference>
<dbReference type="Proteomes" id="UP000007843">
    <property type="component" value="Chromosome"/>
</dbReference>
<dbReference type="PANTHER" id="PTHR48094">
    <property type="entry name" value="PROTEIN/NUCLEIC ACID DEGLYCASE DJ-1-RELATED"/>
    <property type="match status" value="1"/>
</dbReference>
<dbReference type="PATRIC" id="fig|1006551.4.peg.4191"/>
<dbReference type="HOGENOM" id="CLU_000445_44_5_6"/>
<protein>
    <recommendedName>
        <fullName evidence="1">DJ-1/PfpI domain-containing protein</fullName>
    </recommendedName>
</protein>
<evidence type="ECO:0000313" key="3">
    <source>
        <dbReference type="Proteomes" id="UP000007843"/>
    </source>
</evidence>
<dbReference type="PANTHER" id="PTHR48094:SF19">
    <property type="entry name" value="DJ-1_PFPI DOMAIN-CONTAINING PROTEIN"/>
    <property type="match status" value="1"/>
</dbReference>
<accession>A0A0H3HHA5</accession>